<evidence type="ECO:0000256" key="2">
    <source>
        <dbReference type="ARBA" id="ARBA00023125"/>
    </source>
</evidence>
<dbReference type="GO" id="GO:0006275">
    <property type="term" value="P:regulation of DNA replication"/>
    <property type="evidence" value="ECO:0007669"/>
    <property type="project" value="InterPro"/>
</dbReference>
<dbReference type="PANTHER" id="PTHR11352:SF0">
    <property type="entry name" value="PROLIFERATING CELL NUCLEAR ANTIGEN"/>
    <property type="match status" value="1"/>
</dbReference>
<evidence type="ECO:0000256" key="1">
    <source>
        <dbReference type="ARBA" id="ARBA00010462"/>
    </source>
</evidence>
<protein>
    <recommendedName>
        <fullName evidence="6">Proliferating cell nuclear antigen</fullName>
    </recommendedName>
</protein>
<dbReference type="SUPFAM" id="SSF55979">
    <property type="entry name" value="DNA clamp"/>
    <property type="match status" value="2"/>
</dbReference>
<dbReference type="InterPro" id="IPR022648">
    <property type="entry name" value="Pr_cel_nuc_antig_N"/>
</dbReference>
<feature type="domain" description="Proliferating cell nuclear antigen PCNA N-terminal" evidence="3">
    <location>
        <begin position="1"/>
        <end position="123"/>
    </location>
</feature>
<dbReference type="PANTHER" id="PTHR11352">
    <property type="entry name" value="PROLIFERATING CELL NUCLEAR ANTIGEN"/>
    <property type="match status" value="1"/>
</dbReference>
<dbReference type="Gene3D" id="3.70.10.10">
    <property type="match status" value="1"/>
</dbReference>
<evidence type="ECO:0000313" key="5">
    <source>
        <dbReference type="EMBL" id="QHU11177.1"/>
    </source>
</evidence>
<keyword evidence="2" id="KW-0238">DNA-binding</keyword>
<dbReference type="GO" id="GO:0003677">
    <property type="term" value="F:DNA binding"/>
    <property type="evidence" value="ECO:0007669"/>
    <property type="project" value="UniProtKB-KW"/>
</dbReference>
<feature type="domain" description="Proliferating cell nuclear antigen PCNA C-terminal" evidence="4">
    <location>
        <begin position="128"/>
        <end position="253"/>
    </location>
</feature>
<dbReference type="Pfam" id="PF00705">
    <property type="entry name" value="PCNA_N"/>
    <property type="match status" value="1"/>
</dbReference>
<dbReference type="CDD" id="cd00577">
    <property type="entry name" value="PCNA"/>
    <property type="match status" value="1"/>
</dbReference>
<dbReference type="Pfam" id="PF02747">
    <property type="entry name" value="PCNA_C"/>
    <property type="match status" value="1"/>
</dbReference>
<dbReference type="PRINTS" id="PR00339">
    <property type="entry name" value="PCNACYCLIN"/>
</dbReference>
<reference evidence="5" key="1">
    <citation type="journal article" date="2020" name="Nature">
        <title>Giant virus diversity and host interactions through global metagenomics.</title>
        <authorList>
            <person name="Schulz F."/>
            <person name="Roux S."/>
            <person name="Paez-Espino D."/>
            <person name="Jungbluth S."/>
            <person name="Walsh D.A."/>
            <person name="Denef V.J."/>
            <person name="McMahon K.D."/>
            <person name="Konstantinidis K.T."/>
            <person name="Eloe-Fadrosh E.A."/>
            <person name="Kyrpides N.C."/>
            <person name="Woyke T."/>
        </authorList>
    </citation>
    <scope>NUCLEOTIDE SEQUENCE</scope>
    <source>
        <strain evidence="5">GVMAG-S-1101165-84</strain>
    </source>
</reference>
<dbReference type="NCBIfam" id="TIGR00590">
    <property type="entry name" value="pcna"/>
    <property type="match status" value="1"/>
</dbReference>
<organism evidence="5">
    <name type="scientific">viral metagenome</name>
    <dbReference type="NCBI Taxonomy" id="1070528"/>
    <lineage>
        <taxon>unclassified sequences</taxon>
        <taxon>metagenomes</taxon>
        <taxon>organismal metagenomes</taxon>
    </lineage>
</organism>
<evidence type="ECO:0000259" key="3">
    <source>
        <dbReference type="Pfam" id="PF00705"/>
    </source>
</evidence>
<evidence type="ECO:0000259" key="4">
    <source>
        <dbReference type="Pfam" id="PF02747"/>
    </source>
</evidence>
<dbReference type="InterPro" id="IPR046938">
    <property type="entry name" value="DNA_clamp_sf"/>
</dbReference>
<dbReference type="EMBL" id="MN740779">
    <property type="protein sequence ID" value="QHU11177.1"/>
    <property type="molecule type" value="Genomic_DNA"/>
</dbReference>
<sequence>MFEARFSNSILLKRILDAIKDLVDDVNWLCTEDGIELQSMDSSHVALISFTILPDACSLYTCTEAIRLGMNVSILAKIIKCAENDDSVLLRQSKDEASLEIEFESRSGSRRHEFAMNLMEIDTQHMQIPDLEYTCSVKLPSSEFSRIVKDMAAFGDIATLSVKDGQIQCTAIGDGGKSSILVKQDKTAKAEKFWTDINCSTNTEMMFALKYLVAFTKAQPIADQVTLFMIKDAPLYVLYDMDAKGSVGFYLAPRQEE</sequence>
<dbReference type="GO" id="GO:0030337">
    <property type="term" value="F:DNA polymerase processivity factor activity"/>
    <property type="evidence" value="ECO:0007669"/>
    <property type="project" value="InterPro"/>
</dbReference>
<proteinExistence type="inferred from homology"/>
<dbReference type="GO" id="GO:0006272">
    <property type="term" value="P:leading strand elongation"/>
    <property type="evidence" value="ECO:0007669"/>
    <property type="project" value="TreeGrafter"/>
</dbReference>
<dbReference type="InterPro" id="IPR000730">
    <property type="entry name" value="Pr_cel_nuc_antig"/>
</dbReference>
<dbReference type="InterPro" id="IPR022649">
    <property type="entry name" value="Pr_cel_nuc_antig_C"/>
</dbReference>
<dbReference type="HAMAP" id="MF_00317">
    <property type="entry name" value="DNApol_clamp_arch"/>
    <property type="match status" value="1"/>
</dbReference>
<comment type="similarity">
    <text evidence="1">Belongs to the PCNA family.</text>
</comment>
<accession>A0A6C0K3A3</accession>
<name>A0A6C0K3A3_9ZZZZ</name>
<dbReference type="AlphaFoldDB" id="A0A6C0K3A3"/>
<evidence type="ECO:0008006" key="6">
    <source>
        <dbReference type="Google" id="ProtNLM"/>
    </source>
</evidence>